<evidence type="ECO:0000256" key="4">
    <source>
        <dbReference type="ARBA" id="ARBA00023163"/>
    </source>
</evidence>
<evidence type="ECO:0000313" key="7">
    <source>
        <dbReference type="Proteomes" id="UP000602647"/>
    </source>
</evidence>
<sequence length="300" mass="33713">MNLNQIKSFLSVSQTLNFTNAAKQNDVPQSTISRQIHDLEQQLGVKLFYRTKRDVRLTEEGRTFLPYAREILEAAKKGAYAVKQLHDGAKGRLNLATVPSANTFLTKCLRIFGEQYPDIIVDVTYVSSGDALLEEGEDHYDFHFLYMDMLPDSDEFDTIVTHTETLGLILPAGHPLAGAGADLNPSALQKERFILISEEENPILYMQIMNYCRMYRFYPHVINQFNDMKSVLLCISAGLGISILPITFSREISASSIEVVPIDHADASITCAVAWRKSLLNPAAALFLRILQEQKPKDIL</sequence>
<accession>A0A923NNZ0</accession>
<gene>
    <name evidence="6" type="ORF">H9L42_12275</name>
</gene>
<dbReference type="AlphaFoldDB" id="A0A923NNZ0"/>
<dbReference type="CDD" id="cd08414">
    <property type="entry name" value="PBP2_LTTR_aromatics_like"/>
    <property type="match status" value="1"/>
</dbReference>
<keyword evidence="3" id="KW-0238">DNA-binding</keyword>
<dbReference type="PRINTS" id="PR00039">
    <property type="entry name" value="HTHLYSR"/>
</dbReference>
<dbReference type="GO" id="GO:0032993">
    <property type="term" value="C:protein-DNA complex"/>
    <property type="evidence" value="ECO:0007669"/>
    <property type="project" value="TreeGrafter"/>
</dbReference>
<keyword evidence="4" id="KW-0804">Transcription</keyword>
<dbReference type="InterPro" id="IPR036390">
    <property type="entry name" value="WH_DNA-bd_sf"/>
</dbReference>
<protein>
    <submittedName>
        <fullName evidence="6">LysR family transcriptional regulator</fullName>
    </submittedName>
</protein>
<dbReference type="GO" id="GO:0003700">
    <property type="term" value="F:DNA-binding transcription factor activity"/>
    <property type="evidence" value="ECO:0007669"/>
    <property type="project" value="InterPro"/>
</dbReference>
<dbReference type="RefSeq" id="WP_187303692.1">
    <property type="nucleotide sequence ID" value="NZ_CBCTQH010000013.1"/>
</dbReference>
<dbReference type="PROSITE" id="PS50931">
    <property type="entry name" value="HTH_LYSR"/>
    <property type="match status" value="1"/>
</dbReference>
<evidence type="ECO:0000313" key="6">
    <source>
        <dbReference type="EMBL" id="MBC6680597.1"/>
    </source>
</evidence>
<dbReference type="SUPFAM" id="SSF46785">
    <property type="entry name" value="Winged helix' DNA-binding domain"/>
    <property type="match status" value="1"/>
</dbReference>
<dbReference type="InterPro" id="IPR000847">
    <property type="entry name" value="LysR_HTH_N"/>
</dbReference>
<dbReference type="InterPro" id="IPR036388">
    <property type="entry name" value="WH-like_DNA-bd_sf"/>
</dbReference>
<dbReference type="EMBL" id="JACRYT010000015">
    <property type="protein sequence ID" value="MBC6680597.1"/>
    <property type="molecule type" value="Genomic_DNA"/>
</dbReference>
<feature type="domain" description="HTH lysR-type" evidence="5">
    <location>
        <begin position="1"/>
        <end position="58"/>
    </location>
</feature>
<dbReference type="Pfam" id="PF00126">
    <property type="entry name" value="HTH_1"/>
    <property type="match status" value="1"/>
</dbReference>
<reference evidence="6" key="1">
    <citation type="submission" date="2020-08" db="EMBL/GenBank/DDBJ databases">
        <title>Genome public.</title>
        <authorList>
            <person name="Liu C."/>
            <person name="Sun Q."/>
        </authorList>
    </citation>
    <scope>NUCLEOTIDE SEQUENCE</scope>
    <source>
        <strain evidence="6">BX12</strain>
    </source>
</reference>
<name>A0A923NNZ0_9FIRM</name>
<dbReference type="InterPro" id="IPR005119">
    <property type="entry name" value="LysR_subst-bd"/>
</dbReference>
<dbReference type="Gene3D" id="3.40.190.10">
    <property type="entry name" value="Periplasmic binding protein-like II"/>
    <property type="match status" value="2"/>
</dbReference>
<dbReference type="Pfam" id="PF03466">
    <property type="entry name" value="LysR_substrate"/>
    <property type="match status" value="1"/>
</dbReference>
<keyword evidence="7" id="KW-1185">Reference proteome</keyword>
<comment type="caution">
    <text evidence="6">The sequence shown here is derived from an EMBL/GenBank/DDBJ whole genome shotgun (WGS) entry which is preliminary data.</text>
</comment>
<dbReference type="PANTHER" id="PTHR30346:SF28">
    <property type="entry name" value="HTH-TYPE TRANSCRIPTIONAL REGULATOR CYNR"/>
    <property type="match status" value="1"/>
</dbReference>
<dbReference type="PANTHER" id="PTHR30346">
    <property type="entry name" value="TRANSCRIPTIONAL DUAL REGULATOR HCAR-RELATED"/>
    <property type="match status" value="1"/>
</dbReference>
<proteinExistence type="inferred from homology"/>
<evidence type="ECO:0000259" key="5">
    <source>
        <dbReference type="PROSITE" id="PS50931"/>
    </source>
</evidence>
<evidence type="ECO:0000256" key="1">
    <source>
        <dbReference type="ARBA" id="ARBA00009437"/>
    </source>
</evidence>
<dbReference type="GO" id="GO:0003677">
    <property type="term" value="F:DNA binding"/>
    <property type="evidence" value="ECO:0007669"/>
    <property type="project" value="UniProtKB-KW"/>
</dbReference>
<dbReference type="SUPFAM" id="SSF53850">
    <property type="entry name" value="Periplasmic binding protein-like II"/>
    <property type="match status" value="1"/>
</dbReference>
<dbReference type="FunFam" id="1.10.10.10:FF:000001">
    <property type="entry name" value="LysR family transcriptional regulator"/>
    <property type="match status" value="1"/>
</dbReference>
<keyword evidence="2" id="KW-0805">Transcription regulation</keyword>
<evidence type="ECO:0000256" key="2">
    <source>
        <dbReference type="ARBA" id="ARBA00023015"/>
    </source>
</evidence>
<evidence type="ECO:0000256" key="3">
    <source>
        <dbReference type="ARBA" id="ARBA00023125"/>
    </source>
</evidence>
<organism evidence="6 7">
    <name type="scientific">Zhenpiania hominis</name>
    <dbReference type="NCBI Taxonomy" id="2763644"/>
    <lineage>
        <taxon>Bacteria</taxon>
        <taxon>Bacillati</taxon>
        <taxon>Bacillota</taxon>
        <taxon>Clostridia</taxon>
        <taxon>Peptostreptococcales</taxon>
        <taxon>Anaerovoracaceae</taxon>
        <taxon>Zhenpiania</taxon>
    </lineage>
</organism>
<dbReference type="Proteomes" id="UP000602647">
    <property type="component" value="Unassembled WGS sequence"/>
</dbReference>
<dbReference type="Gene3D" id="1.10.10.10">
    <property type="entry name" value="Winged helix-like DNA-binding domain superfamily/Winged helix DNA-binding domain"/>
    <property type="match status" value="1"/>
</dbReference>
<comment type="similarity">
    <text evidence="1">Belongs to the LysR transcriptional regulatory family.</text>
</comment>